<dbReference type="GO" id="GO:0061640">
    <property type="term" value="P:cytoskeleton-dependent cytokinesis"/>
    <property type="evidence" value="ECO:0007669"/>
    <property type="project" value="InterPro"/>
</dbReference>
<dbReference type="GO" id="GO:0005869">
    <property type="term" value="C:dynactin complex"/>
    <property type="evidence" value="ECO:0007669"/>
    <property type="project" value="InterPro"/>
</dbReference>
<reference evidence="2 3" key="1">
    <citation type="journal article" date="2016" name="Mol. Biol. Evol.">
        <title>Comparative Genomics of Early-Diverging Mushroom-Forming Fungi Provides Insights into the Origins of Lignocellulose Decay Capabilities.</title>
        <authorList>
            <person name="Nagy L.G."/>
            <person name="Riley R."/>
            <person name="Tritt A."/>
            <person name="Adam C."/>
            <person name="Daum C."/>
            <person name="Floudas D."/>
            <person name="Sun H."/>
            <person name="Yadav J.S."/>
            <person name="Pangilinan J."/>
            <person name="Larsson K.H."/>
            <person name="Matsuura K."/>
            <person name="Barry K."/>
            <person name="Labutti K."/>
            <person name="Kuo R."/>
            <person name="Ohm R.A."/>
            <person name="Bhattacharya S.S."/>
            <person name="Shirouzu T."/>
            <person name="Yoshinaga Y."/>
            <person name="Martin F.M."/>
            <person name="Grigoriev I.V."/>
            <person name="Hibbett D.S."/>
        </authorList>
    </citation>
    <scope>NUCLEOTIDE SEQUENCE [LARGE SCALE GENOMIC DNA]</scope>
    <source>
        <strain evidence="2 3">HHB10207 ss-3</strain>
    </source>
</reference>
<proteinExistence type="predicted"/>
<dbReference type="Proteomes" id="UP000076798">
    <property type="component" value="Unassembled WGS sequence"/>
</dbReference>
<dbReference type="STRING" id="1314776.A0A166F9E1"/>
<evidence type="ECO:0000256" key="1">
    <source>
        <dbReference type="SAM" id="MobiDB-lite"/>
    </source>
</evidence>
<evidence type="ECO:0000313" key="3">
    <source>
        <dbReference type="Proteomes" id="UP000076798"/>
    </source>
</evidence>
<accession>A0A166F9E1</accession>
<evidence type="ECO:0000313" key="2">
    <source>
        <dbReference type="EMBL" id="KZT40417.1"/>
    </source>
</evidence>
<dbReference type="EMBL" id="KV428033">
    <property type="protein sequence ID" value="KZT40417.1"/>
    <property type="molecule type" value="Genomic_DNA"/>
</dbReference>
<protein>
    <submittedName>
        <fullName evidence="2">Uncharacterized protein</fullName>
    </submittedName>
</protein>
<dbReference type="PANTHER" id="PTHR28360:SF1">
    <property type="entry name" value="DYNACTIN SUBUNIT 3"/>
    <property type="match status" value="1"/>
</dbReference>
<dbReference type="AlphaFoldDB" id="A0A166F9E1"/>
<name>A0A166F9E1_9AGAM</name>
<gene>
    <name evidence="2" type="ORF">SISSUDRAFT_1060343</name>
</gene>
<dbReference type="PANTHER" id="PTHR28360">
    <property type="entry name" value="DYNACTIN SUBUNIT 3"/>
    <property type="match status" value="1"/>
</dbReference>
<dbReference type="OrthoDB" id="16729at2759"/>
<feature type="region of interest" description="Disordered" evidence="1">
    <location>
        <begin position="1"/>
        <end position="35"/>
    </location>
</feature>
<keyword evidence="3" id="KW-1185">Reference proteome</keyword>
<organism evidence="2 3">
    <name type="scientific">Sistotremastrum suecicum HHB10207 ss-3</name>
    <dbReference type="NCBI Taxonomy" id="1314776"/>
    <lineage>
        <taxon>Eukaryota</taxon>
        <taxon>Fungi</taxon>
        <taxon>Dikarya</taxon>
        <taxon>Basidiomycota</taxon>
        <taxon>Agaricomycotina</taxon>
        <taxon>Agaricomycetes</taxon>
        <taxon>Sistotremastrales</taxon>
        <taxon>Sistotremastraceae</taxon>
        <taxon>Sistotremastrum</taxon>
    </lineage>
</organism>
<sequence length="291" mass="32541">MRLRSSTSPPTSPPASASGSGKFPLSGSASASGSTSAMIMDSTILEIESEAQTPVSLTQVTRKDADAAPPTIPPEASIQLRLRYLEALVYGVTDDSKKKSKESLEKGKEKEGTLGSATLVRKTEEFQMRMNELLLRNDPLKRFMDYYEQYPQYLNPSFALSGITPPVVQPSYSAMSTAEFEALLADIEPEIRDADRDLREIDILNQRGVAGAEYAKLEERLDKLIANHKEDMEFASDIERRVTALLEKYTTRVDNLSEKFIEWNDIVTDAEDRTARRQREQAERQKLGHSS</sequence>
<dbReference type="InterPro" id="IPR009991">
    <property type="entry name" value="DCTN3"/>
</dbReference>
<dbReference type="Pfam" id="PF07426">
    <property type="entry name" value="Dynactin_p22"/>
    <property type="match status" value="1"/>
</dbReference>